<keyword evidence="2" id="KW-1185">Reference proteome</keyword>
<gene>
    <name evidence="1" type="ORF">CEXT_203001</name>
</gene>
<dbReference type="EMBL" id="BPLR01021304">
    <property type="protein sequence ID" value="GIX88208.1"/>
    <property type="molecule type" value="Genomic_DNA"/>
</dbReference>
<dbReference type="AlphaFoldDB" id="A0AAV4NUZ5"/>
<dbReference type="Proteomes" id="UP001054945">
    <property type="component" value="Unassembled WGS sequence"/>
</dbReference>
<protein>
    <submittedName>
        <fullName evidence="1">Uncharacterized protein</fullName>
    </submittedName>
</protein>
<sequence>VFRSRTKNSTADGRPLQNIEHAACLHSPEEEDDEDLHLDVLLIRDFGNCILRSDVFQIWDYNLRT</sequence>
<comment type="caution">
    <text evidence="1">The sequence shown here is derived from an EMBL/GenBank/DDBJ whole genome shotgun (WGS) entry which is preliminary data.</text>
</comment>
<organism evidence="1 2">
    <name type="scientific">Caerostris extrusa</name>
    <name type="common">Bark spider</name>
    <name type="synonym">Caerostris bankana</name>
    <dbReference type="NCBI Taxonomy" id="172846"/>
    <lineage>
        <taxon>Eukaryota</taxon>
        <taxon>Metazoa</taxon>
        <taxon>Ecdysozoa</taxon>
        <taxon>Arthropoda</taxon>
        <taxon>Chelicerata</taxon>
        <taxon>Arachnida</taxon>
        <taxon>Araneae</taxon>
        <taxon>Araneomorphae</taxon>
        <taxon>Entelegynae</taxon>
        <taxon>Araneoidea</taxon>
        <taxon>Araneidae</taxon>
        <taxon>Caerostris</taxon>
    </lineage>
</organism>
<name>A0AAV4NUZ5_CAEEX</name>
<evidence type="ECO:0000313" key="2">
    <source>
        <dbReference type="Proteomes" id="UP001054945"/>
    </source>
</evidence>
<reference evidence="1 2" key="1">
    <citation type="submission" date="2021-06" db="EMBL/GenBank/DDBJ databases">
        <title>Caerostris extrusa draft genome.</title>
        <authorList>
            <person name="Kono N."/>
            <person name="Arakawa K."/>
        </authorList>
    </citation>
    <scope>NUCLEOTIDE SEQUENCE [LARGE SCALE GENOMIC DNA]</scope>
</reference>
<feature type="non-terminal residue" evidence="1">
    <location>
        <position position="1"/>
    </location>
</feature>
<accession>A0AAV4NUZ5</accession>
<proteinExistence type="predicted"/>
<evidence type="ECO:0000313" key="1">
    <source>
        <dbReference type="EMBL" id="GIX88208.1"/>
    </source>
</evidence>